<feature type="domain" description="ABC1 atypical kinase-like" evidence="2">
    <location>
        <begin position="4"/>
        <end position="172"/>
    </location>
</feature>
<dbReference type="InterPro" id="IPR004147">
    <property type="entry name" value="ABC1_dom"/>
</dbReference>
<reference evidence="3" key="1">
    <citation type="submission" date="2023-10" db="EMBL/GenBank/DDBJ databases">
        <authorList>
            <person name="Chen Y."/>
            <person name="Shah S."/>
            <person name="Dougan E. K."/>
            <person name="Thang M."/>
            <person name="Chan C."/>
        </authorList>
    </citation>
    <scope>NUCLEOTIDE SEQUENCE [LARGE SCALE GENOMIC DNA]</scope>
</reference>
<comment type="similarity">
    <text evidence="1">Belongs to the protein kinase superfamily. ADCK protein kinase family.</text>
</comment>
<feature type="non-terminal residue" evidence="3">
    <location>
        <position position="202"/>
    </location>
</feature>
<organism evidence="3 4">
    <name type="scientific">Prorocentrum cordatum</name>
    <dbReference type="NCBI Taxonomy" id="2364126"/>
    <lineage>
        <taxon>Eukaryota</taxon>
        <taxon>Sar</taxon>
        <taxon>Alveolata</taxon>
        <taxon>Dinophyceae</taxon>
        <taxon>Prorocentrales</taxon>
        <taxon>Prorocentraceae</taxon>
        <taxon>Prorocentrum</taxon>
    </lineage>
</organism>
<dbReference type="Pfam" id="PF03109">
    <property type="entry name" value="ABC1"/>
    <property type="match status" value="1"/>
</dbReference>
<evidence type="ECO:0000256" key="1">
    <source>
        <dbReference type="ARBA" id="ARBA00009670"/>
    </source>
</evidence>
<dbReference type="Gene3D" id="1.10.510.10">
    <property type="entry name" value="Transferase(Phosphotransferase) domain 1"/>
    <property type="match status" value="1"/>
</dbReference>
<evidence type="ECO:0000313" key="3">
    <source>
        <dbReference type="EMBL" id="CAK0802705.1"/>
    </source>
</evidence>
<evidence type="ECO:0000313" key="4">
    <source>
        <dbReference type="Proteomes" id="UP001189429"/>
    </source>
</evidence>
<sequence>VGLDFYVLRLILAGINRVVGITRSTEIVKGVLDEVGEGLFAELDFSQEARHIERFRDLYGALCPEVVVPDVVWSRTRPRVLTMGWLSGRKARQLNAQEKLAMVRMAAPCLSLQLMGAGFVHCDPHEGNMMLLDDGRLGLIDFGLMAQMTPVHQESMASAILNLLSGDYRALERCFEGMGILNTDVDDVRRPGTEAPFAEALE</sequence>
<feature type="non-terminal residue" evidence="3">
    <location>
        <position position="1"/>
    </location>
</feature>
<dbReference type="CDD" id="cd05121">
    <property type="entry name" value="ABC1_ADCK3-like"/>
    <property type="match status" value="1"/>
</dbReference>
<name>A0ABN9QAT1_9DINO</name>
<dbReference type="Proteomes" id="UP001189429">
    <property type="component" value="Unassembled WGS sequence"/>
</dbReference>
<dbReference type="PANTHER" id="PTHR10566:SF123">
    <property type="entry name" value="PROTEIN KINASE SUPERFAMILY PROTEIN"/>
    <property type="match status" value="1"/>
</dbReference>
<comment type="caution">
    <text evidence="3">The sequence shown here is derived from an EMBL/GenBank/DDBJ whole genome shotgun (WGS) entry which is preliminary data.</text>
</comment>
<evidence type="ECO:0000259" key="2">
    <source>
        <dbReference type="Pfam" id="PF03109"/>
    </source>
</evidence>
<dbReference type="SUPFAM" id="SSF56112">
    <property type="entry name" value="Protein kinase-like (PK-like)"/>
    <property type="match status" value="1"/>
</dbReference>
<dbReference type="InterPro" id="IPR011009">
    <property type="entry name" value="Kinase-like_dom_sf"/>
</dbReference>
<protein>
    <recommendedName>
        <fullName evidence="2">ABC1 atypical kinase-like domain-containing protein</fullName>
    </recommendedName>
</protein>
<dbReference type="PANTHER" id="PTHR10566">
    <property type="entry name" value="CHAPERONE-ACTIVITY OF BC1 COMPLEX CABC1 -RELATED"/>
    <property type="match status" value="1"/>
</dbReference>
<keyword evidence="4" id="KW-1185">Reference proteome</keyword>
<accession>A0ABN9QAT1</accession>
<dbReference type="InterPro" id="IPR050154">
    <property type="entry name" value="UbiB_kinase"/>
</dbReference>
<gene>
    <name evidence="3" type="ORF">PCOR1329_LOCUS10115</name>
</gene>
<proteinExistence type="inferred from homology"/>
<dbReference type="EMBL" id="CAUYUJ010002858">
    <property type="protein sequence ID" value="CAK0802705.1"/>
    <property type="molecule type" value="Genomic_DNA"/>
</dbReference>